<evidence type="ECO:0000256" key="1">
    <source>
        <dbReference type="SAM" id="MobiDB-lite"/>
    </source>
</evidence>
<dbReference type="AlphaFoldDB" id="A0A4U5PHY3"/>
<keyword evidence="2" id="KW-1133">Transmembrane helix</keyword>
<proteinExistence type="predicted"/>
<feature type="compositionally biased region" description="Acidic residues" evidence="1">
    <location>
        <begin position="501"/>
        <end position="519"/>
    </location>
</feature>
<comment type="caution">
    <text evidence="3">The sequence shown here is derived from an EMBL/GenBank/DDBJ whole genome shotgun (WGS) entry which is preliminary data.</text>
</comment>
<feature type="transmembrane region" description="Helical" evidence="2">
    <location>
        <begin position="444"/>
        <end position="463"/>
    </location>
</feature>
<feature type="region of interest" description="Disordered" evidence="1">
    <location>
        <begin position="577"/>
        <end position="617"/>
    </location>
</feature>
<gene>
    <name evidence="3" type="ORF">L596_010307</name>
</gene>
<reference evidence="3 4" key="2">
    <citation type="journal article" date="2019" name="G3 (Bethesda)">
        <title>Hybrid Assembly of the Genome of the Entomopathogenic Nematode Steinernema carpocapsae Identifies the X-Chromosome.</title>
        <authorList>
            <person name="Serra L."/>
            <person name="Macchietto M."/>
            <person name="Macias-Munoz A."/>
            <person name="McGill C.J."/>
            <person name="Rodriguez I.M."/>
            <person name="Rodriguez B."/>
            <person name="Murad R."/>
            <person name="Mortazavi A."/>
        </authorList>
    </citation>
    <scope>NUCLEOTIDE SEQUENCE [LARGE SCALE GENOMIC DNA]</scope>
    <source>
        <strain evidence="3 4">ALL</strain>
    </source>
</reference>
<keyword evidence="2" id="KW-0472">Membrane</keyword>
<dbReference type="Proteomes" id="UP000298663">
    <property type="component" value="Unassembled WGS sequence"/>
</dbReference>
<feature type="compositionally biased region" description="Basic and acidic residues" evidence="1">
    <location>
        <begin position="577"/>
        <end position="589"/>
    </location>
</feature>
<accession>A0A4U5PHY3</accession>
<dbReference type="EMBL" id="AZBU02000002">
    <property type="protein sequence ID" value="TKR96259.1"/>
    <property type="molecule type" value="Genomic_DNA"/>
</dbReference>
<evidence type="ECO:0000313" key="3">
    <source>
        <dbReference type="EMBL" id="TKR96259.1"/>
    </source>
</evidence>
<evidence type="ECO:0000313" key="4">
    <source>
        <dbReference type="Proteomes" id="UP000298663"/>
    </source>
</evidence>
<sequence>MLRSDSASAHPKSVVDHHSAVLRSIVGHVHRSKIRSGFSFQRSNSEVAHPKSGVELYSAALRSGCSTAINSQERMMRFTNTGSQGPKLRRDSEAVLRSSSPLRRDVLRTTATGVHRSKIRSGLSLRATLLSAVFAFFVAVASGDSAVPSNACRTIKNAGYKIGFYLNGQAFSPTFNGAEIDLLQHYNTWALETRPTTFEPTTARLLLGYDGSSFALPYNAGEVIDLGDGLFHFDSHPNQTVRLDRWIHSEDGFNFTGEAAGFDFGPADPATVTLFHDIMFAGEKKFDVATRVEAANIDYRITYKERNHFDLTNWVSVNSGEDLETLIGVVDGKKVLRKECFLQKDTVVKTDCDAKVCNEAEIQRDVGSFCFSIAGCSIATGPQGLFDTVVVIPKDSIAKPTLPATSTAPTTTSTSTARYWKIPHRKPTPPATTLTSWMDFFNTLPFALCTSGCVYLIGIVYCIREVQGHIRRTKERQRLRKLRREERRRRDQEELERELREQEEEDRREEEEDEKEMEETERQLQLWEAYCLEQYGNDEKKRLAAQEERRKLMTVEERERDREIEDILLEIRKLKEKEEREEREKKAAEEATQPSDEATQPSEDATQPSTKKETVAK</sequence>
<reference evidence="3 4" key="1">
    <citation type="journal article" date="2015" name="Genome Biol.">
        <title>Comparative genomics of Steinernema reveals deeply conserved gene regulatory networks.</title>
        <authorList>
            <person name="Dillman A.R."/>
            <person name="Macchietto M."/>
            <person name="Porter C.F."/>
            <person name="Rogers A."/>
            <person name="Williams B."/>
            <person name="Antoshechkin I."/>
            <person name="Lee M.M."/>
            <person name="Goodwin Z."/>
            <person name="Lu X."/>
            <person name="Lewis E.E."/>
            <person name="Goodrich-Blair H."/>
            <person name="Stock S.P."/>
            <person name="Adams B.J."/>
            <person name="Sternberg P.W."/>
            <person name="Mortazavi A."/>
        </authorList>
    </citation>
    <scope>NUCLEOTIDE SEQUENCE [LARGE SCALE GENOMIC DNA]</scope>
    <source>
        <strain evidence="3 4">ALL</strain>
    </source>
</reference>
<feature type="compositionally biased region" description="Polar residues" evidence="1">
    <location>
        <begin position="592"/>
        <end position="609"/>
    </location>
</feature>
<evidence type="ECO:0000256" key="2">
    <source>
        <dbReference type="SAM" id="Phobius"/>
    </source>
</evidence>
<name>A0A4U5PHY3_STECR</name>
<protein>
    <submittedName>
        <fullName evidence="3">Uncharacterized protein</fullName>
    </submittedName>
</protein>
<feature type="compositionally biased region" description="Basic and acidic residues" evidence="1">
    <location>
        <begin position="484"/>
        <end position="500"/>
    </location>
</feature>
<feature type="region of interest" description="Disordered" evidence="1">
    <location>
        <begin position="484"/>
        <end position="520"/>
    </location>
</feature>
<organism evidence="3 4">
    <name type="scientific">Steinernema carpocapsae</name>
    <name type="common">Entomopathogenic nematode</name>
    <dbReference type="NCBI Taxonomy" id="34508"/>
    <lineage>
        <taxon>Eukaryota</taxon>
        <taxon>Metazoa</taxon>
        <taxon>Ecdysozoa</taxon>
        <taxon>Nematoda</taxon>
        <taxon>Chromadorea</taxon>
        <taxon>Rhabditida</taxon>
        <taxon>Tylenchina</taxon>
        <taxon>Panagrolaimomorpha</taxon>
        <taxon>Strongyloidoidea</taxon>
        <taxon>Steinernematidae</taxon>
        <taxon>Steinernema</taxon>
    </lineage>
</organism>
<keyword evidence="4" id="KW-1185">Reference proteome</keyword>
<keyword evidence="2" id="KW-0812">Transmembrane</keyword>